<dbReference type="SUPFAM" id="SSF103473">
    <property type="entry name" value="MFS general substrate transporter"/>
    <property type="match status" value="1"/>
</dbReference>
<dbReference type="InterPro" id="IPR052524">
    <property type="entry name" value="MFS_Cyanate_Porter"/>
</dbReference>
<evidence type="ECO:0000313" key="3">
    <source>
        <dbReference type="EMBL" id="NKX94058.1"/>
    </source>
</evidence>
<feature type="transmembrane region" description="Helical" evidence="2">
    <location>
        <begin position="415"/>
        <end position="437"/>
    </location>
</feature>
<feature type="transmembrane region" description="Helical" evidence="2">
    <location>
        <begin position="152"/>
        <end position="173"/>
    </location>
</feature>
<feature type="transmembrane region" description="Helical" evidence="2">
    <location>
        <begin position="328"/>
        <end position="347"/>
    </location>
</feature>
<feature type="transmembrane region" description="Helical" evidence="2">
    <location>
        <begin position="20"/>
        <end position="38"/>
    </location>
</feature>
<dbReference type="InterPro" id="IPR036259">
    <property type="entry name" value="MFS_trans_sf"/>
</dbReference>
<feature type="transmembrane region" description="Helical" evidence="2">
    <location>
        <begin position="262"/>
        <end position="283"/>
    </location>
</feature>
<proteinExistence type="predicted"/>
<evidence type="ECO:0000313" key="4">
    <source>
        <dbReference type="Proteomes" id="UP000774283"/>
    </source>
</evidence>
<keyword evidence="4" id="KW-1185">Reference proteome</keyword>
<feature type="transmembrane region" description="Helical" evidence="2">
    <location>
        <begin position="58"/>
        <end position="78"/>
    </location>
</feature>
<reference evidence="3 4" key="1">
    <citation type="submission" date="2020-04" db="EMBL/GenBank/DDBJ databases">
        <title>MicrobeNet Type strains.</title>
        <authorList>
            <person name="Nicholson A.C."/>
        </authorList>
    </citation>
    <scope>NUCLEOTIDE SEQUENCE [LARGE SCALE GENOMIC DNA]</scope>
    <source>
        <strain evidence="3 4">ATCC BAA-789</strain>
    </source>
</reference>
<dbReference type="GO" id="GO:0022857">
    <property type="term" value="F:transmembrane transporter activity"/>
    <property type="evidence" value="ECO:0007669"/>
    <property type="project" value="InterPro"/>
</dbReference>
<protein>
    <submittedName>
        <fullName evidence="3">MFS transporter</fullName>
    </submittedName>
</protein>
<comment type="caution">
    <text evidence="3">The sequence shown here is derived from an EMBL/GenBank/DDBJ whole genome shotgun (WGS) entry which is preliminary data.</text>
</comment>
<dbReference type="PANTHER" id="PTHR23523:SF2">
    <property type="entry name" value="2-NITROIMIDAZOLE TRANSPORTER"/>
    <property type="match status" value="1"/>
</dbReference>
<feature type="transmembrane region" description="Helical" evidence="2">
    <location>
        <begin position="303"/>
        <end position="321"/>
    </location>
</feature>
<gene>
    <name evidence="3" type="ORF">HF995_12395</name>
</gene>
<feature type="transmembrane region" description="Helical" evidence="2">
    <location>
        <begin position="353"/>
        <end position="374"/>
    </location>
</feature>
<feature type="transmembrane region" description="Helical" evidence="2">
    <location>
        <begin position="179"/>
        <end position="198"/>
    </location>
</feature>
<name>A0A9X5FL10_9MICO</name>
<feature type="region of interest" description="Disordered" evidence="1">
    <location>
        <begin position="222"/>
        <end position="253"/>
    </location>
</feature>
<keyword evidence="2" id="KW-0812">Transmembrane</keyword>
<evidence type="ECO:0000256" key="1">
    <source>
        <dbReference type="SAM" id="MobiDB-lite"/>
    </source>
</evidence>
<dbReference type="Gene3D" id="1.20.1250.20">
    <property type="entry name" value="MFS general substrate transporter like domains"/>
    <property type="match status" value="1"/>
</dbReference>
<dbReference type="EMBL" id="JAAXOW010000004">
    <property type="protein sequence ID" value="NKX94058.1"/>
    <property type="molecule type" value="Genomic_DNA"/>
</dbReference>
<keyword evidence="2" id="KW-1133">Transmembrane helix</keyword>
<dbReference type="AlphaFoldDB" id="A0A9X5FL10"/>
<sequence length="447" mass="44947">MRAVTVPAGRGKDGPVRPRATGGTAAGLLLAAVVLYALNLRGPIVAVAPIVQDVAAGLGISVAAAGVFSSIPVVLFAVATPLAAFLMRRASLETTILLSLAVVALGTVVRSLGDFAWAVTGTVVIGAAIAVGNVVVPVIVRRDFRGREGVVNGVYTASLNAGSVLTTALTAPLADLVGWRWALASWALLTLVAGAVWWRVRGRAMPGPQAVAGEEAGVDAAPGRARDASATGSPPVAARSTGAALERGSGGPARPVWRRGDVWLLVAAMGGQSFSYYALSAWLPTLLADTVGLDANGAGVASAAFQAFAVVGAIGAPVLMARGVSTRVVLVGLALLWVALPVGLLLAPGANVVWMSCAGVAQGGNFTVLITIMGRRARDGREMQRMSAFVQGCGYGFAATGPTLLGVVHTASGGWTVPLVVVLGALTVMATAGLAVASARPLPARPV</sequence>
<accession>A0A9X5FL10</accession>
<dbReference type="PANTHER" id="PTHR23523">
    <property type="match status" value="1"/>
</dbReference>
<dbReference type="InterPro" id="IPR011701">
    <property type="entry name" value="MFS"/>
</dbReference>
<feature type="transmembrane region" description="Helical" evidence="2">
    <location>
        <begin position="90"/>
        <end position="109"/>
    </location>
</feature>
<feature type="transmembrane region" description="Helical" evidence="2">
    <location>
        <begin position="386"/>
        <end position="409"/>
    </location>
</feature>
<dbReference type="Proteomes" id="UP000774283">
    <property type="component" value="Unassembled WGS sequence"/>
</dbReference>
<keyword evidence="2" id="KW-0472">Membrane</keyword>
<organism evidence="3 4">
    <name type="scientific">Sanguibacter hominis ATCC BAA-789</name>
    <dbReference type="NCBI Taxonomy" id="1312740"/>
    <lineage>
        <taxon>Bacteria</taxon>
        <taxon>Bacillati</taxon>
        <taxon>Actinomycetota</taxon>
        <taxon>Actinomycetes</taxon>
        <taxon>Micrococcales</taxon>
        <taxon>Sanguibacteraceae</taxon>
        <taxon>Sanguibacter</taxon>
    </lineage>
</organism>
<dbReference type="Pfam" id="PF07690">
    <property type="entry name" value="MFS_1"/>
    <property type="match status" value="1"/>
</dbReference>
<evidence type="ECO:0000256" key="2">
    <source>
        <dbReference type="SAM" id="Phobius"/>
    </source>
</evidence>
<feature type="transmembrane region" description="Helical" evidence="2">
    <location>
        <begin position="115"/>
        <end position="140"/>
    </location>
</feature>